<dbReference type="Gene3D" id="3.10.180.10">
    <property type="entry name" value="2,3-Dihydroxybiphenyl 1,2-Dioxygenase, domain 1"/>
    <property type="match status" value="1"/>
</dbReference>
<protein>
    <recommendedName>
        <fullName evidence="1">Glyoxalase/fosfomycin resistance/dioxygenase domain-containing protein</fullName>
    </recommendedName>
</protein>
<keyword evidence="3" id="KW-1185">Reference proteome</keyword>
<reference evidence="2 3" key="1">
    <citation type="submission" date="2023-11" db="EMBL/GenBank/DDBJ databases">
        <title>Complete genome of Pseudomonas benzenivorans BA3361.</title>
        <authorList>
            <person name="Shin S.Y."/>
            <person name="Song J."/>
            <person name="Kang H."/>
        </authorList>
    </citation>
    <scope>NUCLEOTIDE SEQUENCE [LARGE SCALE GENOMIC DNA]</scope>
    <source>
        <strain evidence="2 3">HNIBRBA3361</strain>
    </source>
</reference>
<sequence>MEGSMICGTSILVPVEHELFARVVSFYGTDLALPTLACGESRLGNPWQSFQAPGGLTITIHTGRDGRFPYPEFRPSGHGMAFAFEVDSVAQALERLRDKGIEPLNRWDYGDGTQAISIADPAGNLSELWGKP</sequence>
<gene>
    <name evidence="2" type="ORF">SBP02_17190</name>
</gene>
<accession>A0ABZ0PTK5</accession>
<dbReference type="CDD" id="cd06587">
    <property type="entry name" value="VOC"/>
    <property type="match status" value="1"/>
</dbReference>
<dbReference type="Proteomes" id="UP001305928">
    <property type="component" value="Chromosome"/>
</dbReference>
<dbReference type="SUPFAM" id="SSF54593">
    <property type="entry name" value="Glyoxalase/Bleomycin resistance protein/Dihydroxybiphenyl dioxygenase"/>
    <property type="match status" value="1"/>
</dbReference>
<evidence type="ECO:0000259" key="1">
    <source>
        <dbReference type="Pfam" id="PF00903"/>
    </source>
</evidence>
<dbReference type="RefSeq" id="WP_318643582.1">
    <property type="nucleotide sequence ID" value="NZ_CP137892.1"/>
</dbReference>
<dbReference type="Pfam" id="PF00903">
    <property type="entry name" value="Glyoxalase"/>
    <property type="match status" value="1"/>
</dbReference>
<dbReference type="EMBL" id="CP137892">
    <property type="protein sequence ID" value="WPC04485.1"/>
    <property type="molecule type" value="Genomic_DNA"/>
</dbReference>
<feature type="domain" description="Glyoxalase/fosfomycin resistance/dioxygenase" evidence="1">
    <location>
        <begin position="76"/>
        <end position="128"/>
    </location>
</feature>
<dbReference type="InterPro" id="IPR004360">
    <property type="entry name" value="Glyas_Fos-R_dOase_dom"/>
</dbReference>
<dbReference type="InterPro" id="IPR029068">
    <property type="entry name" value="Glyas_Bleomycin-R_OHBP_Dase"/>
</dbReference>
<organism evidence="2 3">
    <name type="scientific">Pseudomonas benzenivorans</name>
    <dbReference type="NCBI Taxonomy" id="556533"/>
    <lineage>
        <taxon>Bacteria</taxon>
        <taxon>Pseudomonadati</taxon>
        <taxon>Pseudomonadota</taxon>
        <taxon>Gammaproteobacteria</taxon>
        <taxon>Pseudomonadales</taxon>
        <taxon>Pseudomonadaceae</taxon>
        <taxon>Pseudomonas</taxon>
    </lineage>
</organism>
<name>A0ABZ0PTK5_9PSED</name>
<proteinExistence type="predicted"/>
<evidence type="ECO:0000313" key="3">
    <source>
        <dbReference type="Proteomes" id="UP001305928"/>
    </source>
</evidence>
<evidence type="ECO:0000313" key="2">
    <source>
        <dbReference type="EMBL" id="WPC04485.1"/>
    </source>
</evidence>